<evidence type="ECO:0000313" key="3">
    <source>
        <dbReference type="Proteomes" id="UP000230750"/>
    </source>
</evidence>
<evidence type="ECO:0000313" key="2">
    <source>
        <dbReference type="EMBL" id="PIK56467.1"/>
    </source>
</evidence>
<sequence>MGVFRQAVLVLTTAVLISVLPSFFRTSYPVPEIYGAVSPGFEEVAEVFSGHDLDDDDSRSVVPRNSLVLDEFLAIPETAVTFFPAMLQNRRRTSSHNRVKHKSNFSPTKYYQSQSKISFIATNSWRNELPQRRQKFFTFSEIKTGKLYFHSKVLFKLLNGSVESILENFELGWDKSEGGSALQFTISSAAISCNLAWQTFPDAEFFTLQYRTIFSQGKKERKRINKEQPSVEDSVLFDGYSYNLSHYYTIIRGYLSHARFECSGGSNVSRSGLIDFKKPVKEYWPEFGQKGKEKITVEMLMEHECLVRRVDPKNRTLGQFFAEEVADVFVGAPCGSRHHSPGIPAANGVGTARGIAKLFGIMANGGEYDNKTLISRRFLDEYKYDKRELTGDLVLWDMPLRWKYGMHVIPEVGQEMNLFGSAGLGGQIGYADPNKKIGYGFVSRYLSPQGLAFIDPRSKYLQESVLRAVKRLKINDKYIHYI</sequence>
<reference evidence="2 3" key="1">
    <citation type="journal article" date="2017" name="PLoS Biol.">
        <title>The sea cucumber genome provides insights into morphological evolution and visceral regeneration.</title>
        <authorList>
            <person name="Zhang X."/>
            <person name="Sun L."/>
            <person name="Yuan J."/>
            <person name="Sun Y."/>
            <person name="Gao Y."/>
            <person name="Zhang L."/>
            <person name="Li S."/>
            <person name="Dai H."/>
            <person name="Hamel J.F."/>
            <person name="Liu C."/>
            <person name="Yu Y."/>
            <person name="Liu S."/>
            <person name="Lin W."/>
            <person name="Guo K."/>
            <person name="Jin S."/>
            <person name="Xu P."/>
            <person name="Storey K.B."/>
            <person name="Huan P."/>
            <person name="Zhang T."/>
            <person name="Zhou Y."/>
            <person name="Zhang J."/>
            <person name="Lin C."/>
            <person name="Li X."/>
            <person name="Xing L."/>
            <person name="Huo D."/>
            <person name="Sun M."/>
            <person name="Wang L."/>
            <person name="Mercier A."/>
            <person name="Li F."/>
            <person name="Yang H."/>
            <person name="Xiang J."/>
        </authorList>
    </citation>
    <scope>NUCLEOTIDE SEQUENCE [LARGE SCALE GENOMIC DNA]</scope>
    <source>
        <strain evidence="2">Shaxun</strain>
        <tissue evidence="2">Muscle</tissue>
    </source>
</reference>
<feature type="signal peptide" evidence="1">
    <location>
        <begin position="1"/>
        <end position="29"/>
    </location>
</feature>
<protein>
    <submittedName>
        <fullName evidence="2">Putative beta-lactamase domain-containing protein 2</fullName>
    </submittedName>
</protein>
<dbReference type="InterPro" id="IPR052907">
    <property type="entry name" value="Beta-lactamase/esterase"/>
</dbReference>
<feature type="chain" id="PRO_5013546683" evidence="1">
    <location>
        <begin position="30"/>
        <end position="482"/>
    </location>
</feature>
<dbReference type="InterPro" id="IPR012338">
    <property type="entry name" value="Beta-lactam/transpept-like"/>
</dbReference>
<gene>
    <name evidence="2" type="ORF">BSL78_06630</name>
</gene>
<evidence type="ECO:0000256" key="1">
    <source>
        <dbReference type="SAM" id="SignalP"/>
    </source>
</evidence>
<dbReference type="SUPFAM" id="SSF56601">
    <property type="entry name" value="beta-lactamase/transpeptidase-like"/>
    <property type="match status" value="1"/>
</dbReference>
<dbReference type="AlphaFoldDB" id="A0A2G8L879"/>
<accession>A0A2G8L879</accession>
<keyword evidence="1" id="KW-0732">Signal</keyword>
<dbReference type="STRING" id="307972.A0A2G8L879"/>
<dbReference type="Gene3D" id="3.40.710.10">
    <property type="entry name" value="DD-peptidase/beta-lactamase superfamily"/>
    <property type="match status" value="2"/>
</dbReference>
<dbReference type="PANTHER" id="PTHR43319:SF3">
    <property type="entry name" value="BETA-LACTAMASE-RELATED DOMAIN-CONTAINING PROTEIN"/>
    <property type="match status" value="1"/>
</dbReference>
<dbReference type="PANTHER" id="PTHR43319">
    <property type="entry name" value="BETA-LACTAMASE-RELATED"/>
    <property type="match status" value="1"/>
</dbReference>
<proteinExistence type="predicted"/>
<dbReference type="Proteomes" id="UP000230750">
    <property type="component" value="Unassembled WGS sequence"/>
</dbReference>
<name>A0A2G8L879_STIJA</name>
<dbReference type="EMBL" id="MRZV01000175">
    <property type="protein sequence ID" value="PIK56467.1"/>
    <property type="molecule type" value="Genomic_DNA"/>
</dbReference>
<dbReference type="OrthoDB" id="5946976at2759"/>
<organism evidence="2 3">
    <name type="scientific">Stichopus japonicus</name>
    <name type="common">Sea cucumber</name>
    <dbReference type="NCBI Taxonomy" id="307972"/>
    <lineage>
        <taxon>Eukaryota</taxon>
        <taxon>Metazoa</taxon>
        <taxon>Echinodermata</taxon>
        <taxon>Eleutherozoa</taxon>
        <taxon>Echinozoa</taxon>
        <taxon>Holothuroidea</taxon>
        <taxon>Aspidochirotacea</taxon>
        <taxon>Aspidochirotida</taxon>
        <taxon>Stichopodidae</taxon>
        <taxon>Apostichopus</taxon>
    </lineage>
</organism>
<keyword evidence="3" id="KW-1185">Reference proteome</keyword>
<comment type="caution">
    <text evidence="2">The sequence shown here is derived from an EMBL/GenBank/DDBJ whole genome shotgun (WGS) entry which is preliminary data.</text>
</comment>